<dbReference type="InterPro" id="IPR041478">
    <property type="entry name" value="TetR_C_27"/>
</dbReference>
<proteinExistence type="predicted"/>
<dbReference type="OrthoDB" id="9802802at2"/>
<dbReference type="Pfam" id="PF17935">
    <property type="entry name" value="TetR_C_27"/>
    <property type="match status" value="1"/>
</dbReference>
<dbReference type="InterPro" id="IPR009057">
    <property type="entry name" value="Homeodomain-like_sf"/>
</dbReference>
<accession>A0A2T6ASW0</accession>
<dbReference type="RefSeq" id="WP_107976907.1">
    <property type="nucleotide sequence ID" value="NZ_BMEZ01000015.1"/>
</dbReference>
<evidence type="ECO:0000313" key="3">
    <source>
        <dbReference type="Proteomes" id="UP000244069"/>
    </source>
</evidence>
<comment type="caution">
    <text evidence="2">The sequence shown here is derived from an EMBL/GenBank/DDBJ whole genome shotgun (WGS) entry which is preliminary data.</text>
</comment>
<dbReference type="EMBL" id="QBKN01000014">
    <property type="protein sequence ID" value="PTX46905.1"/>
    <property type="molecule type" value="Genomic_DNA"/>
</dbReference>
<feature type="domain" description="Tetracyclin repressor-like C-terminal" evidence="1">
    <location>
        <begin position="83"/>
        <end position="180"/>
    </location>
</feature>
<dbReference type="SUPFAM" id="SSF46689">
    <property type="entry name" value="Homeodomain-like"/>
    <property type="match status" value="1"/>
</dbReference>
<dbReference type="Gene3D" id="1.10.357.10">
    <property type="entry name" value="Tetracycline Repressor, domain 2"/>
    <property type="match status" value="1"/>
</dbReference>
<evidence type="ECO:0000313" key="2">
    <source>
        <dbReference type="EMBL" id="PTX46905.1"/>
    </source>
</evidence>
<dbReference type="AlphaFoldDB" id="A0A2T6ASW0"/>
<reference evidence="2 3" key="1">
    <citation type="submission" date="2018-04" db="EMBL/GenBank/DDBJ databases">
        <title>Genomic Encyclopedia of Archaeal and Bacterial Type Strains, Phase II (KMG-II): from individual species to whole genera.</title>
        <authorList>
            <person name="Goeker M."/>
        </authorList>
    </citation>
    <scope>NUCLEOTIDE SEQUENCE [LARGE SCALE GENOMIC DNA]</scope>
    <source>
        <strain evidence="2 3">DSM 29329</strain>
    </source>
</reference>
<protein>
    <submittedName>
        <fullName evidence="2">TetR family transcriptional regulator</fullName>
    </submittedName>
</protein>
<dbReference type="Proteomes" id="UP000244069">
    <property type="component" value="Unassembled WGS sequence"/>
</dbReference>
<evidence type="ECO:0000259" key="1">
    <source>
        <dbReference type="Pfam" id="PF17935"/>
    </source>
</evidence>
<name>A0A2T6ASW0_9RHOB</name>
<sequence>MPRTGLSADELREKAIGITLEKVRRDGFGKLHLTEVARELDISHAALYAHFTCKAALKDAVKARWFAEAEAMLTAEAQGAGAPRDRIERWFLRRYAMISERAALDAELYRTFDAATARRSPVVAGYLERLRDQLADLLVEAGLGGAEPAAAADFLLDAMAAFHHPKLVVETIGEDRTPRLRRILAHVLDGMSREAGQATPSPTGVGRFAASA</sequence>
<gene>
    <name evidence="2" type="ORF">C8N44_11447</name>
</gene>
<keyword evidence="3" id="KW-1185">Reference proteome</keyword>
<organism evidence="2 3">
    <name type="scientific">Allosediminivita pacifica</name>
    <dbReference type="NCBI Taxonomy" id="1267769"/>
    <lineage>
        <taxon>Bacteria</taxon>
        <taxon>Pseudomonadati</taxon>
        <taxon>Pseudomonadota</taxon>
        <taxon>Alphaproteobacteria</taxon>
        <taxon>Rhodobacterales</taxon>
        <taxon>Paracoccaceae</taxon>
        <taxon>Allosediminivita</taxon>
    </lineage>
</organism>